<feature type="modified residue" description="4-aspartylphosphate" evidence="7">
    <location>
        <position position="61"/>
    </location>
</feature>
<dbReference type="SUPFAM" id="SSF52172">
    <property type="entry name" value="CheY-like"/>
    <property type="match status" value="1"/>
</dbReference>
<reference evidence="11 12" key="1">
    <citation type="submission" date="2020-01" db="EMBL/GenBank/DDBJ databases">
        <authorList>
            <person name="Kim M.K."/>
        </authorList>
    </citation>
    <scope>NUCLEOTIDE SEQUENCE [LARGE SCALE GENOMIC DNA]</scope>
    <source>
        <strain evidence="11 12">172606-1</strain>
    </source>
</reference>
<dbReference type="FunFam" id="3.30.565.10:FF:000006">
    <property type="entry name" value="Sensor histidine kinase WalK"/>
    <property type="match status" value="1"/>
</dbReference>
<dbReference type="InterPro" id="IPR003661">
    <property type="entry name" value="HisK_dim/P_dom"/>
</dbReference>
<dbReference type="InterPro" id="IPR004358">
    <property type="entry name" value="Sig_transdc_His_kin-like_C"/>
</dbReference>
<evidence type="ECO:0000259" key="9">
    <source>
        <dbReference type="PROSITE" id="PS50109"/>
    </source>
</evidence>
<evidence type="ECO:0000256" key="5">
    <source>
        <dbReference type="ARBA" id="ARBA00022777"/>
    </source>
</evidence>
<evidence type="ECO:0000313" key="11">
    <source>
        <dbReference type="EMBL" id="QHT67613.1"/>
    </source>
</evidence>
<dbReference type="Gene3D" id="3.40.50.2300">
    <property type="match status" value="1"/>
</dbReference>
<proteinExistence type="predicted"/>
<dbReference type="Gene3D" id="1.10.287.130">
    <property type="match status" value="1"/>
</dbReference>
<dbReference type="PROSITE" id="PS50109">
    <property type="entry name" value="HIS_KIN"/>
    <property type="match status" value="1"/>
</dbReference>
<dbReference type="SUPFAM" id="SSF55874">
    <property type="entry name" value="ATPase domain of HSP90 chaperone/DNA topoisomerase II/histidine kinase"/>
    <property type="match status" value="1"/>
</dbReference>
<dbReference type="InterPro" id="IPR001789">
    <property type="entry name" value="Sig_transdc_resp-reg_receiver"/>
</dbReference>
<dbReference type="RefSeq" id="WP_162443639.1">
    <property type="nucleotide sequence ID" value="NZ_CP048222.1"/>
</dbReference>
<evidence type="ECO:0000256" key="4">
    <source>
        <dbReference type="ARBA" id="ARBA00022679"/>
    </source>
</evidence>
<comment type="catalytic activity">
    <reaction evidence="1">
        <text>ATP + protein L-histidine = ADP + protein N-phospho-L-histidine.</text>
        <dbReference type="EC" id="2.7.13.3"/>
    </reaction>
</comment>
<organism evidence="11 12">
    <name type="scientific">Rhodocytophaga rosea</name>
    <dbReference type="NCBI Taxonomy" id="2704465"/>
    <lineage>
        <taxon>Bacteria</taxon>
        <taxon>Pseudomonadati</taxon>
        <taxon>Bacteroidota</taxon>
        <taxon>Cytophagia</taxon>
        <taxon>Cytophagales</taxon>
        <taxon>Rhodocytophagaceae</taxon>
        <taxon>Rhodocytophaga</taxon>
    </lineage>
</organism>
<dbReference type="InterPro" id="IPR036097">
    <property type="entry name" value="HisK_dim/P_sf"/>
</dbReference>
<feature type="domain" description="Histidine kinase" evidence="9">
    <location>
        <begin position="195"/>
        <end position="411"/>
    </location>
</feature>
<name>A0A6C0GIU9_9BACT</name>
<dbReference type="KEGG" id="rhoz:GXP67_13715"/>
<dbReference type="Gene3D" id="3.30.565.10">
    <property type="entry name" value="Histidine kinase-like ATPase, C-terminal domain"/>
    <property type="match status" value="1"/>
</dbReference>
<keyword evidence="12" id="KW-1185">Reference proteome</keyword>
<dbReference type="PRINTS" id="PR00344">
    <property type="entry name" value="BCTRLSENSOR"/>
</dbReference>
<dbReference type="InterPro" id="IPR050736">
    <property type="entry name" value="Sensor_HK_Regulatory"/>
</dbReference>
<accession>A0A6C0GIU9</accession>
<evidence type="ECO:0000256" key="3">
    <source>
        <dbReference type="ARBA" id="ARBA00022553"/>
    </source>
</evidence>
<dbReference type="GO" id="GO:0000155">
    <property type="term" value="F:phosphorelay sensor kinase activity"/>
    <property type="evidence" value="ECO:0007669"/>
    <property type="project" value="InterPro"/>
</dbReference>
<evidence type="ECO:0000313" key="12">
    <source>
        <dbReference type="Proteomes" id="UP000480178"/>
    </source>
</evidence>
<dbReference type="InterPro" id="IPR003594">
    <property type="entry name" value="HATPase_dom"/>
</dbReference>
<dbReference type="PANTHER" id="PTHR43711">
    <property type="entry name" value="TWO-COMPONENT HISTIDINE KINASE"/>
    <property type="match status" value="1"/>
</dbReference>
<dbReference type="EMBL" id="CP048222">
    <property type="protein sequence ID" value="QHT67613.1"/>
    <property type="molecule type" value="Genomic_DNA"/>
</dbReference>
<dbReference type="EC" id="2.7.13.3" evidence="2"/>
<evidence type="ECO:0000256" key="7">
    <source>
        <dbReference type="PROSITE-ProRule" id="PRU00169"/>
    </source>
</evidence>
<dbReference type="Pfam" id="PF00072">
    <property type="entry name" value="Response_reg"/>
    <property type="match status" value="1"/>
</dbReference>
<dbReference type="SMART" id="SM00387">
    <property type="entry name" value="HATPase_c"/>
    <property type="match status" value="1"/>
</dbReference>
<dbReference type="Pfam" id="PF00512">
    <property type="entry name" value="HisKA"/>
    <property type="match status" value="1"/>
</dbReference>
<gene>
    <name evidence="11" type="ORF">GXP67_13715</name>
</gene>
<evidence type="ECO:0000256" key="6">
    <source>
        <dbReference type="ARBA" id="ARBA00023012"/>
    </source>
</evidence>
<keyword evidence="4" id="KW-0808">Transferase</keyword>
<keyword evidence="5" id="KW-0418">Kinase</keyword>
<sequence>METSHHVLNILLVDDDEEDFILTRDILSDIPQRKMKLHWIANYQDALEEIPRNAYDVYLIDYRLGAESGLNLIKESLREGCTKPLILLTGQGDLEIDQQAMKAGAADYMVKGNFNPFHLERSIRYSIEHTKNLNQIRSLNADLEKRVEQRTQDLAQALTKLEQTNQDLKRAEAEILKALDKERELNVMKTKFVTIASHEFRTPLSTILSSASLIARYNNPDDTDKRHKHIDRIKSAVHNLTSILNDFLSIGQLEEGKTAYNPVWLDVVHLSEEITEEMSTVTKETQHILYRHTGPKKELLVDKQVLKNILINLLSNAIKYSGPGQDIAFTTVCTEKEYIFSITDKGIGIPDVDKPHLFSQFYRAHNVTNIQGTGLGLIIVKKYVELAQGTIEYTSQEHKGSTFTVKIPMTT</sequence>
<dbReference type="PANTHER" id="PTHR43711:SF26">
    <property type="entry name" value="SENSOR HISTIDINE KINASE RCSC"/>
    <property type="match status" value="1"/>
</dbReference>
<feature type="coiled-coil region" evidence="8">
    <location>
        <begin position="133"/>
        <end position="188"/>
    </location>
</feature>
<dbReference type="PROSITE" id="PS50110">
    <property type="entry name" value="RESPONSE_REGULATORY"/>
    <property type="match status" value="1"/>
</dbReference>
<keyword evidence="8" id="KW-0175">Coiled coil</keyword>
<dbReference type="Proteomes" id="UP000480178">
    <property type="component" value="Chromosome"/>
</dbReference>
<evidence type="ECO:0000259" key="10">
    <source>
        <dbReference type="PROSITE" id="PS50110"/>
    </source>
</evidence>
<evidence type="ECO:0000256" key="8">
    <source>
        <dbReference type="SAM" id="Coils"/>
    </source>
</evidence>
<evidence type="ECO:0000256" key="1">
    <source>
        <dbReference type="ARBA" id="ARBA00000085"/>
    </source>
</evidence>
<keyword evidence="3 7" id="KW-0597">Phosphoprotein</keyword>
<dbReference type="CDD" id="cd00075">
    <property type="entry name" value="HATPase"/>
    <property type="match status" value="1"/>
</dbReference>
<dbReference type="AlphaFoldDB" id="A0A6C0GIU9"/>
<dbReference type="CDD" id="cd00156">
    <property type="entry name" value="REC"/>
    <property type="match status" value="1"/>
</dbReference>
<dbReference type="InterPro" id="IPR036890">
    <property type="entry name" value="HATPase_C_sf"/>
</dbReference>
<feature type="domain" description="Response regulatory" evidence="10">
    <location>
        <begin position="9"/>
        <end position="126"/>
    </location>
</feature>
<dbReference type="SUPFAM" id="SSF47384">
    <property type="entry name" value="Homodimeric domain of signal transducing histidine kinase"/>
    <property type="match status" value="1"/>
</dbReference>
<dbReference type="InterPro" id="IPR011006">
    <property type="entry name" value="CheY-like_superfamily"/>
</dbReference>
<dbReference type="InterPro" id="IPR005467">
    <property type="entry name" value="His_kinase_dom"/>
</dbReference>
<dbReference type="SMART" id="SM00448">
    <property type="entry name" value="REC"/>
    <property type="match status" value="1"/>
</dbReference>
<keyword evidence="6" id="KW-0902">Two-component regulatory system</keyword>
<protein>
    <recommendedName>
        <fullName evidence="2">histidine kinase</fullName>
        <ecNumber evidence="2">2.7.13.3</ecNumber>
    </recommendedName>
</protein>
<dbReference type="SMART" id="SM00388">
    <property type="entry name" value="HisKA"/>
    <property type="match status" value="1"/>
</dbReference>
<evidence type="ECO:0000256" key="2">
    <source>
        <dbReference type="ARBA" id="ARBA00012438"/>
    </source>
</evidence>
<dbReference type="Pfam" id="PF02518">
    <property type="entry name" value="HATPase_c"/>
    <property type="match status" value="1"/>
</dbReference>
<dbReference type="CDD" id="cd00082">
    <property type="entry name" value="HisKA"/>
    <property type="match status" value="1"/>
</dbReference>